<dbReference type="InterPro" id="IPR002181">
    <property type="entry name" value="Fibrinogen_a/b/g_C_dom"/>
</dbReference>
<name>B4JFL7_DROGR</name>
<dbReference type="PANTHER" id="PTHR19143:SF185">
    <property type="entry name" value="ANGIOPOIETIN-RELATED PROTEIN 5"/>
    <property type="match status" value="1"/>
</dbReference>
<organism evidence="4">
    <name type="scientific">Drosophila grimshawi</name>
    <name type="common">Hawaiian fruit fly</name>
    <name type="synonym">Idiomyia grimshawi</name>
    <dbReference type="NCBI Taxonomy" id="7222"/>
    <lineage>
        <taxon>Eukaryota</taxon>
        <taxon>Metazoa</taxon>
        <taxon>Ecdysozoa</taxon>
        <taxon>Arthropoda</taxon>
        <taxon>Hexapoda</taxon>
        <taxon>Insecta</taxon>
        <taxon>Pterygota</taxon>
        <taxon>Neoptera</taxon>
        <taxon>Endopterygota</taxon>
        <taxon>Diptera</taxon>
        <taxon>Brachycera</taxon>
        <taxon>Muscomorpha</taxon>
        <taxon>Ephydroidea</taxon>
        <taxon>Drosophilidae</taxon>
        <taxon>Drosophila</taxon>
        <taxon>Hawaiian Drosophila</taxon>
    </lineage>
</organism>
<dbReference type="AlphaFoldDB" id="B4JFL7"/>
<evidence type="ECO:0000313" key="3">
    <source>
        <dbReference type="EMBL" id="EDV93498.1"/>
    </source>
</evidence>
<accession>B4JFL7</accession>
<dbReference type="Pfam" id="PF00147">
    <property type="entry name" value="Fibrinogen_C"/>
    <property type="match status" value="1"/>
</dbReference>
<dbReference type="EMBL" id="CH916369">
    <property type="protein sequence ID" value="EDV93498.1"/>
    <property type="molecule type" value="Genomic_DNA"/>
</dbReference>
<dbReference type="Gene3D" id="3.90.215.10">
    <property type="entry name" value="Gamma Fibrinogen, chain A, domain 1"/>
    <property type="match status" value="1"/>
</dbReference>
<protein>
    <submittedName>
        <fullName evidence="3">GH18241</fullName>
    </submittedName>
</protein>
<gene>
    <name evidence="3" type="primary">Dgri\GH18241</name>
    <name evidence="3" type="ORF">Dgri_GH18241</name>
</gene>
<dbReference type="OrthoDB" id="6145874at2759"/>
<evidence type="ECO:0000256" key="1">
    <source>
        <dbReference type="SAM" id="Coils"/>
    </source>
</evidence>
<dbReference type="HOGENOM" id="CLU_038628_4_0_1"/>
<evidence type="ECO:0000313" key="4">
    <source>
        <dbReference type="Proteomes" id="UP000001070"/>
    </source>
</evidence>
<dbReference type="SUPFAM" id="SSF56496">
    <property type="entry name" value="Fibrinogen C-terminal domain-like"/>
    <property type="match status" value="1"/>
</dbReference>
<dbReference type="eggNOG" id="KOG2579">
    <property type="taxonomic scope" value="Eukaryota"/>
</dbReference>
<dbReference type="OMA" id="GNWHNEY"/>
<dbReference type="InParanoid" id="B4JFL7"/>
<feature type="domain" description="Fibrinogen C-terminal" evidence="2">
    <location>
        <begin position="106"/>
        <end position="317"/>
    </location>
</feature>
<dbReference type="STRING" id="7222.B4JFL7"/>
<sequence length="333" mass="39632">MSTWEQQQNQQKQQQKLTLISRAQDEQKRKLLSMDFKLNQVLSKLITLTHAKQAPFAGRHSMTQFAASWNMAMDRFERNSNRLLNRMQQNVKKWQREHERHEHINRLEEPALADCSELDEQQRVDGVYKLLEPEWNEVHRDFHERSCAFATAGPAWTIIQRRSSVGNFQLDNFNRSWNEYRTGFGDFTKDFWFGNEFIHRIVDRDDYVLRIELQFQNGTQLWTEYELFRLDSESYNYQLVIGQLNGNSSMSDALINHNRMDFRAYDRNGNDECYGGWWFDRCQDAQSNLNAHSIIWGNNGHNEYLVKASRMLIRPRHSDPLDGDDIYAEDSIY</sequence>
<keyword evidence="4" id="KW-1185">Reference proteome</keyword>
<dbReference type="PROSITE" id="PS51406">
    <property type="entry name" value="FIBRINOGEN_C_2"/>
    <property type="match status" value="1"/>
</dbReference>
<feature type="coiled-coil region" evidence="1">
    <location>
        <begin position="77"/>
        <end position="104"/>
    </location>
</feature>
<dbReference type="GO" id="GO:0005615">
    <property type="term" value="C:extracellular space"/>
    <property type="evidence" value="ECO:0007669"/>
    <property type="project" value="TreeGrafter"/>
</dbReference>
<dbReference type="PhylomeDB" id="B4JFL7"/>
<dbReference type="SMART" id="SM00186">
    <property type="entry name" value="FBG"/>
    <property type="match status" value="1"/>
</dbReference>
<keyword evidence="1" id="KW-0175">Coiled coil</keyword>
<dbReference type="PANTHER" id="PTHR19143">
    <property type="entry name" value="FIBRINOGEN/TENASCIN/ANGIOPOEITIN"/>
    <property type="match status" value="1"/>
</dbReference>
<dbReference type="InterPro" id="IPR050373">
    <property type="entry name" value="Fibrinogen_C-term_domain"/>
</dbReference>
<dbReference type="Proteomes" id="UP000001070">
    <property type="component" value="Unassembled WGS sequence"/>
</dbReference>
<reference evidence="3 4" key="1">
    <citation type="journal article" date="2007" name="Nature">
        <title>Evolution of genes and genomes on the Drosophila phylogeny.</title>
        <authorList>
            <consortium name="Drosophila 12 Genomes Consortium"/>
            <person name="Clark A.G."/>
            <person name="Eisen M.B."/>
            <person name="Smith D.R."/>
            <person name="Bergman C.M."/>
            <person name="Oliver B."/>
            <person name="Markow T.A."/>
            <person name="Kaufman T.C."/>
            <person name="Kellis M."/>
            <person name="Gelbart W."/>
            <person name="Iyer V.N."/>
            <person name="Pollard D.A."/>
            <person name="Sackton T.B."/>
            <person name="Larracuente A.M."/>
            <person name="Singh N.D."/>
            <person name="Abad J.P."/>
            <person name="Abt D.N."/>
            <person name="Adryan B."/>
            <person name="Aguade M."/>
            <person name="Akashi H."/>
            <person name="Anderson W.W."/>
            <person name="Aquadro C.F."/>
            <person name="Ardell D.H."/>
            <person name="Arguello R."/>
            <person name="Artieri C.G."/>
            <person name="Barbash D.A."/>
            <person name="Barker D."/>
            <person name="Barsanti P."/>
            <person name="Batterham P."/>
            <person name="Batzoglou S."/>
            <person name="Begun D."/>
            <person name="Bhutkar A."/>
            <person name="Blanco E."/>
            <person name="Bosak S.A."/>
            <person name="Bradley R.K."/>
            <person name="Brand A.D."/>
            <person name="Brent M.R."/>
            <person name="Brooks A.N."/>
            <person name="Brown R.H."/>
            <person name="Butlin R.K."/>
            <person name="Caggese C."/>
            <person name="Calvi B.R."/>
            <person name="Bernardo de Carvalho A."/>
            <person name="Caspi A."/>
            <person name="Castrezana S."/>
            <person name="Celniker S.E."/>
            <person name="Chang J.L."/>
            <person name="Chapple C."/>
            <person name="Chatterji S."/>
            <person name="Chinwalla A."/>
            <person name="Civetta A."/>
            <person name="Clifton S.W."/>
            <person name="Comeron J.M."/>
            <person name="Costello J.C."/>
            <person name="Coyne J.A."/>
            <person name="Daub J."/>
            <person name="David R.G."/>
            <person name="Delcher A.L."/>
            <person name="Delehaunty K."/>
            <person name="Do C.B."/>
            <person name="Ebling H."/>
            <person name="Edwards K."/>
            <person name="Eickbush T."/>
            <person name="Evans J.D."/>
            <person name="Filipski A."/>
            <person name="Findeiss S."/>
            <person name="Freyhult E."/>
            <person name="Fulton L."/>
            <person name="Fulton R."/>
            <person name="Garcia A.C."/>
            <person name="Gardiner A."/>
            <person name="Garfield D.A."/>
            <person name="Garvin B.E."/>
            <person name="Gibson G."/>
            <person name="Gilbert D."/>
            <person name="Gnerre S."/>
            <person name="Godfrey J."/>
            <person name="Good R."/>
            <person name="Gotea V."/>
            <person name="Gravely B."/>
            <person name="Greenberg A.J."/>
            <person name="Griffiths-Jones S."/>
            <person name="Gross S."/>
            <person name="Guigo R."/>
            <person name="Gustafson E.A."/>
            <person name="Haerty W."/>
            <person name="Hahn M.W."/>
            <person name="Halligan D.L."/>
            <person name="Halpern A.L."/>
            <person name="Halter G.M."/>
            <person name="Han M.V."/>
            <person name="Heger A."/>
            <person name="Hillier L."/>
            <person name="Hinrichs A.S."/>
            <person name="Holmes I."/>
            <person name="Hoskins R.A."/>
            <person name="Hubisz M.J."/>
            <person name="Hultmark D."/>
            <person name="Huntley M.A."/>
            <person name="Jaffe D.B."/>
            <person name="Jagadeeshan S."/>
            <person name="Jeck W.R."/>
            <person name="Johnson J."/>
            <person name="Jones C.D."/>
            <person name="Jordan W.C."/>
            <person name="Karpen G.H."/>
            <person name="Kataoka E."/>
            <person name="Keightley P.D."/>
            <person name="Kheradpour P."/>
            <person name="Kirkness E.F."/>
            <person name="Koerich L.B."/>
            <person name="Kristiansen K."/>
            <person name="Kudrna D."/>
            <person name="Kulathinal R.J."/>
            <person name="Kumar S."/>
            <person name="Kwok R."/>
            <person name="Lander E."/>
            <person name="Langley C.H."/>
            <person name="Lapoint R."/>
            <person name="Lazzaro B.P."/>
            <person name="Lee S.J."/>
            <person name="Levesque L."/>
            <person name="Li R."/>
            <person name="Lin C.F."/>
            <person name="Lin M.F."/>
            <person name="Lindblad-Toh K."/>
            <person name="Llopart A."/>
            <person name="Long M."/>
            <person name="Low L."/>
            <person name="Lozovsky E."/>
            <person name="Lu J."/>
            <person name="Luo M."/>
            <person name="Machado C.A."/>
            <person name="Makalowski W."/>
            <person name="Marzo M."/>
            <person name="Matsuda M."/>
            <person name="Matzkin L."/>
            <person name="McAllister B."/>
            <person name="McBride C.S."/>
            <person name="McKernan B."/>
            <person name="McKernan K."/>
            <person name="Mendez-Lago M."/>
            <person name="Minx P."/>
            <person name="Mollenhauer M.U."/>
            <person name="Montooth K."/>
            <person name="Mount S.M."/>
            <person name="Mu X."/>
            <person name="Myers E."/>
            <person name="Negre B."/>
            <person name="Newfeld S."/>
            <person name="Nielsen R."/>
            <person name="Noor M.A."/>
            <person name="O'Grady P."/>
            <person name="Pachter L."/>
            <person name="Papaceit M."/>
            <person name="Parisi M.J."/>
            <person name="Parisi M."/>
            <person name="Parts L."/>
            <person name="Pedersen J.S."/>
            <person name="Pesole G."/>
            <person name="Phillippy A.M."/>
            <person name="Ponting C.P."/>
            <person name="Pop M."/>
            <person name="Porcelli D."/>
            <person name="Powell J.R."/>
            <person name="Prohaska S."/>
            <person name="Pruitt K."/>
            <person name="Puig M."/>
            <person name="Quesneville H."/>
            <person name="Ram K.R."/>
            <person name="Rand D."/>
            <person name="Rasmussen M.D."/>
            <person name="Reed L.K."/>
            <person name="Reenan R."/>
            <person name="Reily A."/>
            <person name="Remington K.A."/>
            <person name="Rieger T.T."/>
            <person name="Ritchie M.G."/>
            <person name="Robin C."/>
            <person name="Rogers Y.H."/>
            <person name="Rohde C."/>
            <person name="Rozas J."/>
            <person name="Rubenfield M.J."/>
            <person name="Ruiz A."/>
            <person name="Russo S."/>
            <person name="Salzberg S.L."/>
            <person name="Sanchez-Gracia A."/>
            <person name="Saranga D.J."/>
            <person name="Sato H."/>
            <person name="Schaeffer S.W."/>
            <person name="Schatz M.C."/>
            <person name="Schlenke T."/>
            <person name="Schwartz R."/>
            <person name="Segarra C."/>
            <person name="Singh R.S."/>
            <person name="Sirot L."/>
            <person name="Sirota M."/>
            <person name="Sisneros N.B."/>
            <person name="Smith C.D."/>
            <person name="Smith T.F."/>
            <person name="Spieth J."/>
            <person name="Stage D.E."/>
            <person name="Stark A."/>
            <person name="Stephan W."/>
            <person name="Strausberg R.L."/>
            <person name="Strempel S."/>
            <person name="Sturgill D."/>
            <person name="Sutton G."/>
            <person name="Sutton G.G."/>
            <person name="Tao W."/>
            <person name="Teichmann S."/>
            <person name="Tobari Y.N."/>
            <person name="Tomimura Y."/>
            <person name="Tsolas J.M."/>
            <person name="Valente V.L."/>
            <person name="Venter E."/>
            <person name="Venter J.C."/>
            <person name="Vicario S."/>
            <person name="Vieira F.G."/>
            <person name="Vilella A.J."/>
            <person name="Villasante A."/>
            <person name="Walenz B."/>
            <person name="Wang J."/>
            <person name="Wasserman M."/>
            <person name="Watts T."/>
            <person name="Wilson D."/>
            <person name="Wilson R.K."/>
            <person name="Wing R.A."/>
            <person name="Wolfner M.F."/>
            <person name="Wong A."/>
            <person name="Wong G.K."/>
            <person name="Wu C.I."/>
            <person name="Wu G."/>
            <person name="Yamamoto D."/>
            <person name="Yang H.P."/>
            <person name="Yang S.P."/>
            <person name="Yorke J.A."/>
            <person name="Yoshida K."/>
            <person name="Zdobnov E."/>
            <person name="Zhang P."/>
            <person name="Zhang Y."/>
            <person name="Zimin A.V."/>
            <person name="Baldwin J."/>
            <person name="Abdouelleil A."/>
            <person name="Abdulkadir J."/>
            <person name="Abebe A."/>
            <person name="Abera B."/>
            <person name="Abreu J."/>
            <person name="Acer S.C."/>
            <person name="Aftuck L."/>
            <person name="Alexander A."/>
            <person name="An P."/>
            <person name="Anderson E."/>
            <person name="Anderson S."/>
            <person name="Arachi H."/>
            <person name="Azer M."/>
            <person name="Bachantsang P."/>
            <person name="Barry A."/>
            <person name="Bayul T."/>
            <person name="Berlin A."/>
            <person name="Bessette D."/>
            <person name="Bloom T."/>
            <person name="Blye J."/>
            <person name="Boguslavskiy L."/>
            <person name="Bonnet C."/>
            <person name="Boukhgalter B."/>
            <person name="Bourzgui I."/>
            <person name="Brown A."/>
            <person name="Cahill P."/>
            <person name="Channer S."/>
            <person name="Cheshatsang Y."/>
            <person name="Chuda L."/>
            <person name="Citroen M."/>
            <person name="Collymore A."/>
            <person name="Cooke P."/>
            <person name="Costello M."/>
            <person name="D'Aco K."/>
            <person name="Daza R."/>
            <person name="De Haan G."/>
            <person name="DeGray S."/>
            <person name="DeMaso C."/>
            <person name="Dhargay N."/>
            <person name="Dooley K."/>
            <person name="Dooley E."/>
            <person name="Doricent M."/>
            <person name="Dorje P."/>
            <person name="Dorjee K."/>
            <person name="Dupes A."/>
            <person name="Elong R."/>
            <person name="Falk J."/>
            <person name="Farina A."/>
            <person name="Faro S."/>
            <person name="Ferguson D."/>
            <person name="Fisher S."/>
            <person name="Foley C.D."/>
            <person name="Franke A."/>
            <person name="Friedrich D."/>
            <person name="Gadbois L."/>
            <person name="Gearin G."/>
            <person name="Gearin C.R."/>
            <person name="Giannoukos G."/>
            <person name="Goode T."/>
            <person name="Graham J."/>
            <person name="Grandbois E."/>
            <person name="Grewal S."/>
            <person name="Gyaltsen K."/>
            <person name="Hafez N."/>
            <person name="Hagos B."/>
            <person name="Hall J."/>
            <person name="Henson C."/>
            <person name="Hollinger A."/>
            <person name="Honan T."/>
            <person name="Huard M.D."/>
            <person name="Hughes L."/>
            <person name="Hurhula B."/>
            <person name="Husby M.E."/>
            <person name="Kamat A."/>
            <person name="Kanga B."/>
            <person name="Kashin S."/>
            <person name="Khazanovich D."/>
            <person name="Kisner P."/>
            <person name="Lance K."/>
            <person name="Lara M."/>
            <person name="Lee W."/>
            <person name="Lennon N."/>
            <person name="Letendre F."/>
            <person name="LeVine R."/>
            <person name="Lipovsky A."/>
            <person name="Liu X."/>
            <person name="Liu J."/>
            <person name="Liu S."/>
            <person name="Lokyitsang T."/>
            <person name="Lokyitsang Y."/>
            <person name="Lubonja R."/>
            <person name="Lui A."/>
            <person name="MacDonald P."/>
            <person name="Magnisalis V."/>
            <person name="Maru K."/>
            <person name="Matthews C."/>
            <person name="McCusker W."/>
            <person name="McDonough S."/>
            <person name="Mehta T."/>
            <person name="Meldrim J."/>
            <person name="Meneus L."/>
            <person name="Mihai O."/>
            <person name="Mihalev A."/>
            <person name="Mihova T."/>
            <person name="Mittelman R."/>
            <person name="Mlenga V."/>
            <person name="Montmayeur A."/>
            <person name="Mulrain L."/>
            <person name="Navidi A."/>
            <person name="Naylor J."/>
            <person name="Negash T."/>
            <person name="Nguyen T."/>
            <person name="Nguyen N."/>
            <person name="Nicol R."/>
            <person name="Norbu C."/>
            <person name="Norbu N."/>
            <person name="Novod N."/>
            <person name="O'Neill B."/>
            <person name="Osman S."/>
            <person name="Markiewicz E."/>
            <person name="Oyono O.L."/>
            <person name="Patti C."/>
            <person name="Phunkhang P."/>
            <person name="Pierre F."/>
            <person name="Priest M."/>
            <person name="Raghuraman S."/>
            <person name="Rege F."/>
            <person name="Reyes R."/>
            <person name="Rise C."/>
            <person name="Rogov P."/>
            <person name="Ross K."/>
            <person name="Ryan E."/>
            <person name="Settipalli S."/>
            <person name="Shea T."/>
            <person name="Sherpa N."/>
            <person name="Shi L."/>
            <person name="Shih D."/>
            <person name="Sparrow T."/>
            <person name="Spaulding J."/>
            <person name="Stalker J."/>
            <person name="Stange-Thomann N."/>
            <person name="Stavropoulos S."/>
            <person name="Stone C."/>
            <person name="Strader C."/>
            <person name="Tesfaye S."/>
            <person name="Thomson T."/>
            <person name="Thoulutsang Y."/>
            <person name="Thoulutsang D."/>
            <person name="Topham K."/>
            <person name="Topping I."/>
            <person name="Tsamla T."/>
            <person name="Vassiliev H."/>
            <person name="Vo A."/>
            <person name="Wangchuk T."/>
            <person name="Wangdi T."/>
            <person name="Weiand M."/>
            <person name="Wilkinson J."/>
            <person name="Wilson A."/>
            <person name="Yadav S."/>
            <person name="Young G."/>
            <person name="Yu Q."/>
            <person name="Zembek L."/>
            <person name="Zhong D."/>
            <person name="Zimmer A."/>
            <person name="Zwirko Z."/>
            <person name="Jaffe D.B."/>
            <person name="Alvarez P."/>
            <person name="Brockman W."/>
            <person name="Butler J."/>
            <person name="Chin C."/>
            <person name="Gnerre S."/>
            <person name="Grabherr M."/>
            <person name="Kleber M."/>
            <person name="Mauceli E."/>
            <person name="MacCallum I."/>
        </authorList>
    </citation>
    <scope>NUCLEOTIDE SEQUENCE [LARGE SCALE GENOMIC DNA]</scope>
    <source>
        <strain evidence="4">Tucson 15287-2541.00</strain>
    </source>
</reference>
<dbReference type="InterPro" id="IPR036056">
    <property type="entry name" value="Fibrinogen-like_C"/>
</dbReference>
<dbReference type="InterPro" id="IPR014716">
    <property type="entry name" value="Fibrinogen_a/b/g_C_1"/>
</dbReference>
<evidence type="ECO:0000259" key="2">
    <source>
        <dbReference type="PROSITE" id="PS51406"/>
    </source>
</evidence>
<proteinExistence type="predicted"/>